<dbReference type="PROSITE" id="PS50931">
    <property type="entry name" value="HTH_LYSR"/>
    <property type="match status" value="1"/>
</dbReference>
<name>A0A2S4HKH7_9GAMM</name>
<dbReference type="SUPFAM" id="SSF53850">
    <property type="entry name" value="Periplasmic binding protein-like II"/>
    <property type="match status" value="1"/>
</dbReference>
<evidence type="ECO:0000256" key="2">
    <source>
        <dbReference type="ARBA" id="ARBA00023015"/>
    </source>
</evidence>
<dbReference type="FunFam" id="1.10.10.10:FF:000001">
    <property type="entry name" value="LysR family transcriptional regulator"/>
    <property type="match status" value="1"/>
</dbReference>
<evidence type="ECO:0000256" key="1">
    <source>
        <dbReference type="ARBA" id="ARBA00009437"/>
    </source>
</evidence>
<organism evidence="6 7">
    <name type="scientific">Zhongshania marina</name>
    <dbReference type="NCBI Taxonomy" id="2304603"/>
    <lineage>
        <taxon>Bacteria</taxon>
        <taxon>Pseudomonadati</taxon>
        <taxon>Pseudomonadota</taxon>
        <taxon>Gammaproteobacteria</taxon>
        <taxon>Cellvibrionales</taxon>
        <taxon>Spongiibacteraceae</taxon>
        <taxon>Zhongshania</taxon>
    </lineage>
</organism>
<sequence length="297" mass="33682">MFNPWSATELLIKVIEKGSFSAAANTLGLSKSHVSRKISELENHLGSKLINRTTRKLVLTDTGRVYYNRCREIAEQIDDVEQMVLASQTEPRGKLRISVAGAFGERYIAPAAASFMATHKQLQIELEFSNRNVDIVEEGYDLAIRAGVLEDSSLVARRIASRNLILCASRHYFDEHGTPNSISSLKDHNCLLGSRKHWRLYDPENRWHLDVAVQGTWRSNNGYALLSAVQQGIGIAQLPEFYVHNELAAGRLIEIMSAFKPRDMAVWAVYPSRRHLSPKVRLFIDYLITEIEQIEYL</sequence>
<feature type="domain" description="HTH lysR-type" evidence="5">
    <location>
        <begin position="9"/>
        <end position="60"/>
    </location>
</feature>
<reference evidence="6" key="1">
    <citation type="submission" date="2018-01" db="EMBL/GenBank/DDBJ databases">
        <authorList>
            <person name="Yu X.-D."/>
        </authorList>
    </citation>
    <scope>NUCLEOTIDE SEQUENCE</scope>
    <source>
        <strain evidence="6">ZX-21</strain>
    </source>
</reference>
<comment type="caution">
    <text evidence="6">The sequence shown here is derived from an EMBL/GenBank/DDBJ whole genome shotgun (WGS) entry which is preliminary data.</text>
</comment>
<protein>
    <submittedName>
        <fullName evidence="6">LysR family transcriptional regulator</fullName>
    </submittedName>
</protein>
<dbReference type="InterPro" id="IPR058163">
    <property type="entry name" value="LysR-type_TF_proteobact-type"/>
</dbReference>
<dbReference type="PRINTS" id="PR00039">
    <property type="entry name" value="HTHLYSR"/>
</dbReference>
<dbReference type="SUPFAM" id="SSF46785">
    <property type="entry name" value="Winged helix' DNA-binding domain"/>
    <property type="match status" value="1"/>
</dbReference>
<evidence type="ECO:0000256" key="3">
    <source>
        <dbReference type="ARBA" id="ARBA00023125"/>
    </source>
</evidence>
<dbReference type="EMBL" id="PQGG01000005">
    <property type="protein sequence ID" value="POP54496.1"/>
    <property type="molecule type" value="Genomic_DNA"/>
</dbReference>
<dbReference type="PANTHER" id="PTHR30537">
    <property type="entry name" value="HTH-TYPE TRANSCRIPTIONAL REGULATOR"/>
    <property type="match status" value="1"/>
</dbReference>
<gene>
    <name evidence="6" type="ORF">C0068_01545</name>
</gene>
<dbReference type="InterPro" id="IPR005119">
    <property type="entry name" value="LysR_subst-bd"/>
</dbReference>
<dbReference type="Proteomes" id="UP000237222">
    <property type="component" value="Unassembled WGS sequence"/>
</dbReference>
<keyword evidence="2" id="KW-0805">Transcription regulation</keyword>
<evidence type="ECO:0000313" key="6">
    <source>
        <dbReference type="EMBL" id="POP54496.1"/>
    </source>
</evidence>
<dbReference type="FunFam" id="3.40.190.290:FF:000001">
    <property type="entry name" value="Transcriptional regulator, LysR family"/>
    <property type="match status" value="1"/>
</dbReference>
<accession>A0A2S4HKH7</accession>
<dbReference type="Gene3D" id="1.10.10.10">
    <property type="entry name" value="Winged helix-like DNA-binding domain superfamily/Winged helix DNA-binding domain"/>
    <property type="match status" value="1"/>
</dbReference>
<evidence type="ECO:0000256" key="4">
    <source>
        <dbReference type="ARBA" id="ARBA00023163"/>
    </source>
</evidence>
<dbReference type="OrthoDB" id="5721010at2"/>
<evidence type="ECO:0000259" key="5">
    <source>
        <dbReference type="PROSITE" id="PS50931"/>
    </source>
</evidence>
<dbReference type="Pfam" id="PF03466">
    <property type="entry name" value="LysR_substrate"/>
    <property type="match status" value="1"/>
</dbReference>
<dbReference type="GO" id="GO:0006351">
    <property type="term" value="P:DNA-templated transcription"/>
    <property type="evidence" value="ECO:0007669"/>
    <property type="project" value="TreeGrafter"/>
</dbReference>
<dbReference type="Pfam" id="PF00126">
    <property type="entry name" value="HTH_1"/>
    <property type="match status" value="1"/>
</dbReference>
<keyword evidence="4" id="KW-0804">Transcription</keyword>
<proteinExistence type="inferred from homology"/>
<dbReference type="PANTHER" id="PTHR30537:SF10">
    <property type="entry name" value="TRANSCRIPTIONAL REGULATOR-RELATED"/>
    <property type="match status" value="1"/>
</dbReference>
<dbReference type="Gene3D" id="3.40.190.290">
    <property type="match status" value="1"/>
</dbReference>
<dbReference type="RefSeq" id="WP_103682737.1">
    <property type="nucleotide sequence ID" value="NZ_PQGG01000005.1"/>
</dbReference>
<dbReference type="AlphaFoldDB" id="A0A2S4HKH7"/>
<dbReference type="InterPro" id="IPR036388">
    <property type="entry name" value="WH-like_DNA-bd_sf"/>
</dbReference>
<dbReference type="GO" id="GO:0003700">
    <property type="term" value="F:DNA-binding transcription factor activity"/>
    <property type="evidence" value="ECO:0007669"/>
    <property type="project" value="InterPro"/>
</dbReference>
<evidence type="ECO:0000313" key="7">
    <source>
        <dbReference type="Proteomes" id="UP000237222"/>
    </source>
</evidence>
<comment type="similarity">
    <text evidence="1">Belongs to the LysR transcriptional regulatory family.</text>
</comment>
<keyword evidence="3" id="KW-0238">DNA-binding</keyword>
<dbReference type="InterPro" id="IPR036390">
    <property type="entry name" value="WH_DNA-bd_sf"/>
</dbReference>
<dbReference type="InterPro" id="IPR000847">
    <property type="entry name" value="LysR_HTH_N"/>
</dbReference>
<dbReference type="GO" id="GO:0043565">
    <property type="term" value="F:sequence-specific DNA binding"/>
    <property type="evidence" value="ECO:0007669"/>
    <property type="project" value="TreeGrafter"/>
</dbReference>